<reference evidence="1 3" key="2">
    <citation type="journal article" date="2014" name="BMC Genomics">
        <title>An improved genome release (version Mt4.0) for the model legume Medicago truncatula.</title>
        <authorList>
            <person name="Tang H."/>
            <person name="Krishnakumar V."/>
            <person name="Bidwell S."/>
            <person name="Rosen B."/>
            <person name="Chan A."/>
            <person name="Zhou S."/>
            <person name="Gentzbittel L."/>
            <person name="Childs K.L."/>
            <person name="Yandell M."/>
            <person name="Gundlach H."/>
            <person name="Mayer K.F."/>
            <person name="Schwartz D.C."/>
            <person name="Town C.D."/>
        </authorList>
    </citation>
    <scope>GENOME REANNOTATION</scope>
    <source>
        <strain evidence="2 3">cv. Jemalong A17</strain>
    </source>
</reference>
<reference evidence="1 3" key="1">
    <citation type="journal article" date="2011" name="Nature">
        <title>The Medicago genome provides insight into the evolution of rhizobial symbioses.</title>
        <authorList>
            <person name="Young N.D."/>
            <person name="Debelle F."/>
            <person name="Oldroyd G.E."/>
            <person name="Geurts R."/>
            <person name="Cannon S.B."/>
            <person name="Udvardi M.K."/>
            <person name="Benedito V.A."/>
            <person name="Mayer K.F."/>
            <person name="Gouzy J."/>
            <person name="Schoof H."/>
            <person name="Van de Peer Y."/>
            <person name="Proost S."/>
            <person name="Cook D.R."/>
            <person name="Meyers B.C."/>
            <person name="Spannagl M."/>
            <person name="Cheung F."/>
            <person name="De Mita S."/>
            <person name="Krishnakumar V."/>
            <person name="Gundlach H."/>
            <person name="Zhou S."/>
            <person name="Mudge J."/>
            <person name="Bharti A.K."/>
            <person name="Murray J.D."/>
            <person name="Naoumkina M.A."/>
            <person name="Rosen B."/>
            <person name="Silverstein K.A."/>
            <person name="Tang H."/>
            <person name="Rombauts S."/>
            <person name="Zhao P.X."/>
            <person name="Zhou P."/>
            <person name="Barbe V."/>
            <person name="Bardou P."/>
            <person name="Bechner M."/>
            <person name="Bellec A."/>
            <person name="Berger A."/>
            <person name="Berges H."/>
            <person name="Bidwell S."/>
            <person name="Bisseling T."/>
            <person name="Choisne N."/>
            <person name="Couloux A."/>
            <person name="Denny R."/>
            <person name="Deshpande S."/>
            <person name="Dai X."/>
            <person name="Doyle J.J."/>
            <person name="Dudez A.M."/>
            <person name="Farmer A.D."/>
            <person name="Fouteau S."/>
            <person name="Franken C."/>
            <person name="Gibelin C."/>
            <person name="Gish J."/>
            <person name="Goldstein S."/>
            <person name="Gonzalez A.J."/>
            <person name="Green P.J."/>
            <person name="Hallab A."/>
            <person name="Hartog M."/>
            <person name="Hua A."/>
            <person name="Humphray S.J."/>
            <person name="Jeong D.H."/>
            <person name="Jing Y."/>
            <person name="Jocker A."/>
            <person name="Kenton S.M."/>
            <person name="Kim D.J."/>
            <person name="Klee K."/>
            <person name="Lai H."/>
            <person name="Lang C."/>
            <person name="Lin S."/>
            <person name="Macmil S.L."/>
            <person name="Magdelenat G."/>
            <person name="Matthews L."/>
            <person name="McCorrison J."/>
            <person name="Monaghan E.L."/>
            <person name="Mun J.H."/>
            <person name="Najar F.Z."/>
            <person name="Nicholson C."/>
            <person name="Noirot C."/>
            <person name="O'Bleness M."/>
            <person name="Paule C.R."/>
            <person name="Poulain J."/>
            <person name="Prion F."/>
            <person name="Qin B."/>
            <person name="Qu C."/>
            <person name="Retzel E.F."/>
            <person name="Riddle C."/>
            <person name="Sallet E."/>
            <person name="Samain S."/>
            <person name="Samson N."/>
            <person name="Sanders I."/>
            <person name="Saurat O."/>
            <person name="Scarpelli C."/>
            <person name="Schiex T."/>
            <person name="Segurens B."/>
            <person name="Severin A.J."/>
            <person name="Sherrier D.J."/>
            <person name="Shi R."/>
            <person name="Sims S."/>
            <person name="Singer S.R."/>
            <person name="Sinharoy S."/>
            <person name="Sterck L."/>
            <person name="Viollet A."/>
            <person name="Wang B.B."/>
            <person name="Wang K."/>
            <person name="Wang M."/>
            <person name="Wang X."/>
            <person name="Warfsmann J."/>
            <person name="Weissenbach J."/>
            <person name="White D.D."/>
            <person name="White J.D."/>
            <person name="Wiley G.B."/>
            <person name="Wincker P."/>
            <person name="Xing Y."/>
            <person name="Yang L."/>
            <person name="Yao Z."/>
            <person name="Ying F."/>
            <person name="Zhai J."/>
            <person name="Zhou L."/>
            <person name="Zuber A."/>
            <person name="Denarie J."/>
            <person name="Dixon R.A."/>
            <person name="May G.D."/>
            <person name="Schwartz D.C."/>
            <person name="Rogers J."/>
            <person name="Quetier F."/>
            <person name="Town C.D."/>
            <person name="Roe B.A."/>
        </authorList>
    </citation>
    <scope>NUCLEOTIDE SEQUENCE [LARGE SCALE GENOMIC DNA]</scope>
    <source>
        <strain evidence="1">A17</strain>
        <strain evidence="2 3">cv. Jemalong A17</strain>
    </source>
</reference>
<dbReference type="HOGENOM" id="CLU_777002_0_0_1"/>
<protein>
    <submittedName>
        <fullName evidence="1 2">Uncharacterized protein</fullName>
    </submittedName>
</protein>
<evidence type="ECO:0000313" key="2">
    <source>
        <dbReference type="EnsemblPlants" id="AES99283"/>
    </source>
</evidence>
<organism evidence="1 3">
    <name type="scientific">Medicago truncatula</name>
    <name type="common">Barrel medic</name>
    <name type="synonym">Medicago tribuloides</name>
    <dbReference type="NCBI Taxonomy" id="3880"/>
    <lineage>
        <taxon>Eukaryota</taxon>
        <taxon>Viridiplantae</taxon>
        <taxon>Streptophyta</taxon>
        <taxon>Embryophyta</taxon>
        <taxon>Tracheophyta</taxon>
        <taxon>Spermatophyta</taxon>
        <taxon>Magnoliopsida</taxon>
        <taxon>eudicotyledons</taxon>
        <taxon>Gunneridae</taxon>
        <taxon>Pentapetalae</taxon>
        <taxon>rosids</taxon>
        <taxon>fabids</taxon>
        <taxon>Fabales</taxon>
        <taxon>Fabaceae</taxon>
        <taxon>Papilionoideae</taxon>
        <taxon>50 kb inversion clade</taxon>
        <taxon>NPAAA clade</taxon>
        <taxon>Hologalegina</taxon>
        <taxon>IRL clade</taxon>
        <taxon>Trifolieae</taxon>
        <taxon>Medicago</taxon>
    </lineage>
</organism>
<dbReference type="EnsemblPlants" id="AES99283">
    <property type="protein sequence ID" value="AES99283"/>
    <property type="gene ID" value="MTR_5g078690"/>
</dbReference>
<reference evidence="2" key="3">
    <citation type="submission" date="2015-04" db="UniProtKB">
        <authorList>
            <consortium name="EnsemblPlants"/>
        </authorList>
    </citation>
    <scope>IDENTIFICATION</scope>
    <source>
        <strain evidence="2">cv. Jemalong A17</strain>
    </source>
</reference>
<evidence type="ECO:0000313" key="3">
    <source>
        <dbReference type="Proteomes" id="UP000002051"/>
    </source>
</evidence>
<dbReference type="EMBL" id="CM001221">
    <property type="protein sequence ID" value="AES99283.1"/>
    <property type="molecule type" value="Genomic_DNA"/>
</dbReference>
<dbReference type="PaxDb" id="3880-AES99283"/>
<proteinExistence type="predicted"/>
<keyword evidence="3" id="KW-1185">Reference proteome</keyword>
<dbReference type="Proteomes" id="UP000002051">
    <property type="component" value="Chromosome 5"/>
</dbReference>
<name>G7K1T5_MEDTR</name>
<gene>
    <name evidence="1" type="ordered locus">MTR_5g078690</name>
</gene>
<dbReference type="AlphaFoldDB" id="G7K1T5"/>
<sequence>MRQNGSQKCEILVHYGGFKRENDREGYGQYIKEQKLNESLEEIMRKQFEEHSAVTMQLQSLLDAEGSKRTHMIELLESLGGSPFGQNVSHFAFRVVLPLLPNERDWESILMSSTSQVRRVLDNCGGYLGEVENHLTDEMIRVNTYEAQQILNIPLSWRLPPDKLIWHWEKEGKFCKVSLLHSFYLKKETEAALKHPHPEIKSCGRRSEGKLWEGRNQLIFKNEKFCPISNAAADFNSANCANPIQTVRESPAGWEPPEKFNTKVYIDAGCFSNGTTCWGLIMRNHLGIAEFAVTYKRRSKFLQHCLPNVTVKSLRRSQNAAAHKLVSIARNPGAKSWVYCVPDPVAKIVCTESSVYR</sequence>
<accession>G7K1T5</accession>
<evidence type="ECO:0000313" key="1">
    <source>
        <dbReference type="EMBL" id="AES99283.1"/>
    </source>
</evidence>